<dbReference type="EMBL" id="QUOT01000001">
    <property type="protein sequence ID" value="REL31083.1"/>
    <property type="molecule type" value="Genomic_DNA"/>
</dbReference>
<keyword evidence="2" id="KW-1185">Reference proteome</keyword>
<accession>A0A3E0U3E0</accession>
<dbReference type="InterPro" id="IPR010767">
    <property type="entry name" value="Phage_CGC-2007_Cje0229"/>
</dbReference>
<gene>
    <name evidence="1" type="ORF">DXX94_10355</name>
</gene>
<proteinExistence type="predicted"/>
<evidence type="ECO:0000313" key="2">
    <source>
        <dbReference type="Proteomes" id="UP000256899"/>
    </source>
</evidence>
<sequence length="120" mass="13442">MTKPHFSADPETRWLKDGRTVELLQDFSFTDQNGKTWLAKKGRKVNGSSIPRPLWPLIGSPFVGKHRNASIIHDVFCIDKNAPSDEVHQMYYDACICAGVNKTKAQIMLTGIKIGGPTWD</sequence>
<dbReference type="AlphaFoldDB" id="A0A3E0U3E0"/>
<dbReference type="Proteomes" id="UP000256899">
    <property type="component" value="Unassembled WGS sequence"/>
</dbReference>
<protein>
    <submittedName>
        <fullName evidence="1">DUF1353 domain-containing protein</fullName>
    </submittedName>
</protein>
<organism evidence="1 2">
    <name type="scientific">Thalassotalea euphylliae</name>
    <dbReference type="NCBI Taxonomy" id="1655234"/>
    <lineage>
        <taxon>Bacteria</taxon>
        <taxon>Pseudomonadati</taxon>
        <taxon>Pseudomonadota</taxon>
        <taxon>Gammaproteobacteria</taxon>
        <taxon>Alteromonadales</taxon>
        <taxon>Colwelliaceae</taxon>
        <taxon>Thalassotalea</taxon>
    </lineage>
</organism>
<comment type="caution">
    <text evidence="1">The sequence shown here is derived from an EMBL/GenBank/DDBJ whole genome shotgun (WGS) entry which is preliminary data.</text>
</comment>
<dbReference type="Pfam" id="PF07087">
    <property type="entry name" value="DUF1353"/>
    <property type="match status" value="1"/>
</dbReference>
<reference evidence="2" key="1">
    <citation type="submission" date="2018-08" db="EMBL/GenBank/DDBJ databases">
        <title>Thalassotalea euphylliae genome.</title>
        <authorList>
            <person name="Summers S."/>
            <person name="Rice S.A."/>
            <person name="Freckelton M.L."/>
            <person name="Nedved B.T."/>
            <person name="Hadfield M.G."/>
        </authorList>
    </citation>
    <scope>NUCLEOTIDE SEQUENCE [LARGE SCALE GENOMIC DNA]</scope>
    <source>
        <strain evidence="2">H3</strain>
    </source>
</reference>
<dbReference type="RefSeq" id="WP_116015661.1">
    <property type="nucleotide sequence ID" value="NZ_QUOT01000001.1"/>
</dbReference>
<name>A0A3E0U3E0_9GAMM</name>
<evidence type="ECO:0000313" key="1">
    <source>
        <dbReference type="EMBL" id="REL31083.1"/>
    </source>
</evidence>